<protein>
    <submittedName>
        <fullName evidence="1">Uncharacterized protein</fullName>
    </submittedName>
</protein>
<proteinExistence type="predicted"/>
<keyword evidence="2" id="KW-1185">Reference proteome</keyword>
<comment type="caution">
    <text evidence="1">The sequence shown here is derived from an EMBL/GenBank/DDBJ whole genome shotgun (WGS) entry which is preliminary data.</text>
</comment>
<accession>A0ACC2P8K6</accession>
<sequence length="349" mass="38991">MWIITSKHAARTGAQIVRQVTNFADDLGEGLVQATKVFLNDQDNKKNARSLKIAILGLPNVGKSTFINHLIGRPICAASSKIHTTRSKATAVFCSGDTQLVFLDTPGLVGRGEVKKYKLESSFQTDAQNSMEEADVIGVIQDMSNVKHRESIDTKIIDLLKLSRETSNSVLILNKIDLMKNRKLLLQIVRKLTDKDVWPNFSDVFMISALTGDGVDEVRSYFLDTAKFKNWDYDQNTYTDQAPDVLAQRIVKARILDNLPQEMPYLIQVYVDNIETLADGSMDILVNALCPTTRVARAVIGNSGLRIRKVAQEAEQELCAAFQTAVRLKIAIPIREVEGSLRKKRQSRL</sequence>
<evidence type="ECO:0000313" key="1">
    <source>
        <dbReference type="EMBL" id="KAJ8679413.1"/>
    </source>
</evidence>
<name>A0ACC2P8K6_9HYME</name>
<evidence type="ECO:0000313" key="2">
    <source>
        <dbReference type="Proteomes" id="UP001239111"/>
    </source>
</evidence>
<reference evidence="1" key="1">
    <citation type="submission" date="2023-04" db="EMBL/GenBank/DDBJ databases">
        <title>A chromosome-level genome assembly of the parasitoid wasp Eretmocerus hayati.</title>
        <authorList>
            <person name="Zhong Y."/>
            <person name="Liu S."/>
            <person name="Liu Y."/>
        </authorList>
    </citation>
    <scope>NUCLEOTIDE SEQUENCE</scope>
    <source>
        <strain evidence="1">ZJU_SS_LIU_2023</strain>
    </source>
</reference>
<gene>
    <name evidence="1" type="ORF">QAD02_015200</name>
</gene>
<dbReference type="EMBL" id="CM056742">
    <property type="protein sequence ID" value="KAJ8679413.1"/>
    <property type="molecule type" value="Genomic_DNA"/>
</dbReference>
<dbReference type="Proteomes" id="UP001239111">
    <property type="component" value="Chromosome 2"/>
</dbReference>
<organism evidence="1 2">
    <name type="scientific">Eretmocerus hayati</name>
    <dbReference type="NCBI Taxonomy" id="131215"/>
    <lineage>
        <taxon>Eukaryota</taxon>
        <taxon>Metazoa</taxon>
        <taxon>Ecdysozoa</taxon>
        <taxon>Arthropoda</taxon>
        <taxon>Hexapoda</taxon>
        <taxon>Insecta</taxon>
        <taxon>Pterygota</taxon>
        <taxon>Neoptera</taxon>
        <taxon>Endopterygota</taxon>
        <taxon>Hymenoptera</taxon>
        <taxon>Apocrita</taxon>
        <taxon>Proctotrupomorpha</taxon>
        <taxon>Chalcidoidea</taxon>
        <taxon>Aphelinidae</taxon>
        <taxon>Aphelininae</taxon>
        <taxon>Eretmocerus</taxon>
    </lineage>
</organism>